<keyword evidence="4 8" id="KW-1003">Cell membrane</keyword>
<feature type="transmembrane region" description="Helical" evidence="8">
    <location>
        <begin position="196"/>
        <end position="219"/>
    </location>
</feature>
<organism evidence="9 10">
    <name type="scientific">Variovorax paradoxus</name>
    <dbReference type="NCBI Taxonomy" id="34073"/>
    <lineage>
        <taxon>Bacteria</taxon>
        <taxon>Pseudomonadati</taxon>
        <taxon>Pseudomonadota</taxon>
        <taxon>Betaproteobacteria</taxon>
        <taxon>Burkholderiales</taxon>
        <taxon>Comamonadaceae</taxon>
        <taxon>Variovorax</taxon>
    </lineage>
</organism>
<keyword evidence="3" id="KW-0813">Transport</keyword>
<evidence type="ECO:0000313" key="9">
    <source>
        <dbReference type="EMBL" id="PZQ64082.1"/>
    </source>
</evidence>
<feature type="transmembrane region" description="Helical" evidence="8">
    <location>
        <begin position="45"/>
        <end position="66"/>
    </location>
</feature>
<evidence type="ECO:0000256" key="1">
    <source>
        <dbReference type="ARBA" id="ARBA00004651"/>
    </source>
</evidence>
<feature type="transmembrane region" description="Helical" evidence="8">
    <location>
        <begin position="98"/>
        <end position="118"/>
    </location>
</feature>
<dbReference type="InterPro" id="IPR002781">
    <property type="entry name" value="TM_pro_TauE-like"/>
</dbReference>
<evidence type="ECO:0000256" key="7">
    <source>
        <dbReference type="ARBA" id="ARBA00023136"/>
    </source>
</evidence>
<comment type="similarity">
    <text evidence="2 8">Belongs to the 4-toluene sulfonate uptake permease (TSUP) (TC 2.A.102) family.</text>
</comment>
<evidence type="ECO:0000256" key="8">
    <source>
        <dbReference type="RuleBase" id="RU363041"/>
    </source>
</evidence>
<feature type="transmembrane region" description="Helical" evidence="8">
    <location>
        <begin position="7"/>
        <end position="39"/>
    </location>
</feature>
<evidence type="ECO:0000256" key="2">
    <source>
        <dbReference type="ARBA" id="ARBA00009142"/>
    </source>
</evidence>
<comment type="caution">
    <text evidence="9">The sequence shown here is derived from an EMBL/GenBank/DDBJ whole genome shotgun (WGS) entry which is preliminary data.</text>
</comment>
<protein>
    <recommendedName>
        <fullName evidence="8">Probable membrane transporter protein</fullName>
    </recommendedName>
</protein>
<keyword evidence="7 8" id="KW-0472">Membrane</keyword>
<evidence type="ECO:0000313" key="10">
    <source>
        <dbReference type="Proteomes" id="UP000249135"/>
    </source>
</evidence>
<keyword evidence="6 8" id="KW-1133">Transmembrane helix</keyword>
<dbReference type="AlphaFoldDB" id="A0A2W5PEC5"/>
<dbReference type="EMBL" id="QFPP01000562">
    <property type="protein sequence ID" value="PZQ64082.1"/>
    <property type="molecule type" value="Genomic_DNA"/>
</dbReference>
<evidence type="ECO:0000256" key="4">
    <source>
        <dbReference type="ARBA" id="ARBA00022475"/>
    </source>
</evidence>
<keyword evidence="5 8" id="KW-0812">Transmembrane</keyword>
<dbReference type="PANTHER" id="PTHR30269">
    <property type="entry name" value="TRANSMEMBRANE PROTEIN YFCA"/>
    <property type="match status" value="1"/>
</dbReference>
<dbReference type="Pfam" id="PF01925">
    <property type="entry name" value="TauE"/>
    <property type="match status" value="1"/>
</dbReference>
<evidence type="ECO:0000256" key="3">
    <source>
        <dbReference type="ARBA" id="ARBA00022448"/>
    </source>
</evidence>
<evidence type="ECO:0000256" key="5">
    <source>
        <dbReference type="ARBA" id="ARBA00022692"/>
    </source>
</evidence>
<feature type="transmembrane region" description="Helical" evidence="8">
    <location>
        <begin position="130"/>
        <end position="150"/>
    </location>
</feature>
<feature type="transmembrane region" description="Helical" evidence="8">
    <location>
        <begin position="225"/>
        <end position="250"/>
    </location>
</feature>
<dbReference type="Proteomes" id="UP000249135">
    <property type="component" value="Unassembled WGS sequence"/>
</dbReference>
<dbReference type="InterPro" id="IPR052017">
    <property type="entry name" value="TSUP"/>
</dbReference>
<sequence>MADGASFYLLVALGAGVAGFVQGLSGFAFGLVAMSFWAWGLEPQLAAVLSTFGALTGQVIAAVTVRRGFDWRVLRPFVAGGLVGVPLGVWLLPRLDIVIFKACLGGLLVPWCLAMLFARNLPQVRWGGRIADAVSGLLGGICGGVGGFTGPIPTLWCTLRGMARDAQRSVIQNFNLAMLAVAFTLQVGAGNVTARMLPLLAVVAVCVLVPVLLGARLYIGLSELAFRRIVLGLLTVSGLALLVSSVPLLLQRV</sequence>
<accession>A0A2W5PEC5</accession>
<gene>
    <name evidence="9" type="ORF">DI563_27050</name>
</gene>
<evidence type="ECO:0000256" key="6">
    <source>
        <dbReference type="ARBA" id="ARBA00022989"/>
    </source>
</evidence>
<proteinExistence type="inferred from homology"/>
<dbReference type="GO" id="GO:0005886">
    <property type="term" value="C:plasma membrane"/>
    <property type="evidence" value="ECO:0007669"/>
    <property type="project" value="UniProtKB-SubCell"/>
</dbReference>
<comment type="subcellular location">
    <subcellularLocation>
        <location evidence="1 8">Cell membrane</location>
        <topology evidence="1 8">Multi-pass membrane protein</topology>
    </subcellularLocation>
</comment>
<feature type="transmembrane region" description="Helical" evidence="8">
    <location>
        <begin position="170"/>
        <end position="189"/>
    </location>
</feature>
<dbReference type="PANTHER" id="PTHR30269:SF37">
    <property type="entry name" value="MEMBRANE TRANSPORTER PROTEIN"/>
    <property type="match status" value="1"/>
</dbReference>
<reference evidence="9 10" key="1">
    <citation type="submission" date="2017-08" db="EMBL/GenBank/DDBJ databases">
        <title>Infants hospitalized years apart are colonized by the same room-sourced microbial strains.</title>
        <authorList>
            <person name="Brooks B."/>
            <person name="Olm M.R."/>
            <person name="Firek B.A."/>
            <person name="Baker R."/>
            <person name="Thomas B.C."/>
            <person name="Morowitz M.J."/>
            <person name="Banfield J.F."/>
        </authorList>
    </citation>
    <scope>NUCLEOTIDE SEQUENCE [LARGE SCALE GENOMIC DNA]</scope>
    <source>
        <strain evidence="9">S2_005_003_R2_41</strain>
    </source>
</reference>
<feature type="transmembrane region" description="Helical" evidence="8">
    <location>
        <begin position="73"/>
        <end position="92"/>
    </location>
</feature>
<name>A0A2W5PEC5_VARPD</name>